<reference evidence="2" key="1">
    <citation type="submission" date="2023-10" db="EMBL/GenBank/DDBJ databases">
        <title>Chromosome-level genome of the transformable northern wattle, Acacia crassicarpa.</title>
        <authorList>
            <person name="Massaro I."/>
            <person name="Sinha N.R."/>
            <person name="Poethig S."/>
            <person name="Leichty A.R."/>
        </authorList>
    </citation>
    <scope>NUCLEOTIDE SEQUENCE</scope>
    <source>
        <strain evidence="2">Acra3RX</strain>
        <tissue evidence="2">Leaf</tissue>
    </source>
</reference>
<gene>
    <name evidence="2" type="ORF">QN277_026496</name>
</gene>
<sequence>MNYLLWNVRGAGARSFPSLIRGMVQEFDINFVAIFETRCGGLRAQRIAGSMGFPNVKIIDADGFKGGIWCLWSDKFRQVEVLCFTSQFVHVRITNHLLQSWEMTFVYGSPHSIPRRALWRDLLQLSHSIQMPWCVGGDFNATLSVDDRCSRSSPCSPDREFCRFLEEGSLNDLGFVGPPFTWRRTGSASRIDRVLGSSSWQDTFPNAVVKHLNWYKSDHRPLLLQLDGCRQKRRGDRPFKFLAAWVLDERFPQFVGANWRNNLTWTENVDQFITACGKWNGQVFGHTSARKRHLLRRLDGITRTETRFGLTTELEGLQSTLWKQLEEVLVQESLLWAQKARSDWLVDGDRNTKFFHSRANGRRKQNFIGALKGHDDIWVYDGDMIKEMVISHFSTVFMEEETQRPPLRCSVL</sequence>
<evidence type="ECO:0000259" key="1">
    <source>
        <dbReference type="Pfam" id="PF03372"/>
    </source>
</evidence>
<dbReference type="Proteomes" id="UP001293593">
    <property type="component" value="Unassembled WGS sequence"/>
</dbReference>
<dbReference type="Gene3D" id="3.60.10.10">
    <property type="entry name" value="Endonuclease/exonuclease/phosphatase"/>
    <property type="match status" value="1"/>
</dbReference>
<feature type="domain" description="Endonuclease/exonuclease/phosphatase" evidence="1">
    <location>
        <begin position="5"/>
        <end position="219"/>
    </location>
</feature>
<evidence type="ECO:0000313" key="2">
    <source>
        <dbReference type="EMBL" id="KAK4265443.1"/>
    </source>
</evidence>
<dbReference type="SUPFAM" id="SSF56219">
    <property type="entry name" value="DNase I-like"/>
    <property type="match status" value="1"/>
</dbReference>
<dbReference type="EMBL" id="JAWXYG010000008">
    <property type="protein sequence ID" value="KAK4265443.1"/>
    <property type="molecule type" value="Genomic_DNA"/>
</dbReference>
<accession>A0AAE1J9F9</accession>
<proteinExistence type="predicted"/>
<name>A0AAE1J9F9_9FABA</name>
<dbReference type="GO" id="GO:0003824">
    <property type="term" value="F:catalytic activity"/>
    <property type="evidence" value="ECO:0007669"/>
    <property type="project" value="InterPro"/>
</dbReference>
<protein>
    <recommendedName>
        <fullName evidence="1">Endonuclease/exonuclease/phosphatase domain-containing protein</fullName>
    </recommendedName>
</protein>
<dbReference type="InterPro" id="IPR036691">
    <property type="entry name" value="Endo/exonu/phosph_ase_sf"/>
</dbReference>
<organism evidence="2 3">
    <name type="scientific">Acacia crassicarpa</name>
    <name type="common">northern wattle</name>
    <dbReference type="NCBI Taxonomy" id="499986"/>
    <lineage>
        <taxon>Eukaryota</taxon>
        <taxon>Viridiplantae</taxon>
        <taxon>Streptophyta</taxon>
        <taxon>Embryophyta</taxon>
        <taxon>Tracheophyta</taxon>
        <taxon>Spermatophyta</taxon>
        <taxon>Magnoliopsida</taxon>
        <taxon>eudicotyledons</taxon>
        <taxon>Gunneridae</taxon>
        <taxon>Pentapetalae</taxon>
        <taxon>rosids</taxon>
        <taxon>fabids</taxon>
        <taxon>Fabales</taxon>
        <taxon>Fabaceae</taxon>
        <taxon>Caesalpinioideae</taxon>
        <taxon>mimosoid clade</taxon>
        <taxon>Acacieae</taxon>
        <taxon>Acacia</taxon>
    </lineage>
</organism>
<dbReference type="AlphaFoldDB" id="A0AAE1J9F9"/>
<dbReference type="Pfam" id="PF03372">
    <property type="entry name" value="Exo_endo_phos"/>
    <property type="match status" value="1"/>
</dbReference>
<dbReference type="PANTHER" id="PTHR33710">
    <property type="entry name" value="BNAC02G09200D PROTEIN"/>
    <property type="match status" value="1"/>
</dbReference>
<dbReference type="PANTHER" id="PTHR33710:SF71">
    <property type="entry name" value="ENDONUCLEASE_EXONUCLEASE_PHOSPHATASE DOMAIN-CONTAINING PROTEIN"/>
    <property type="match status" value="1"/>
</dbReference>
<evidence type="ECO:0000313" key="3">
    <source>
        <dbReference type="Proteomes" id="UP001293593"/>
    </source>
</evidence>
<keyword evidence="3" id="KW-1185">Reference proteome</keyword>
<comment type="caution">
    <text evidence="2">The sequence shown here is derived from an EMBL/GenBank/DDBJ whole genome shotgun (WGS) entry which is preliminary data.</text>
</comment>
<dbReference type="InterPro" id="IPR005135">
    <property type="entry name" value="Endo/exonuclease/phosphatase"/>
</dbReference>